<comment type="caution">
    <text evidence="2">The sequence shown here is derived from an EMBL/GenBank/DDBJ whole genome shotgun (WGS) entry which is preliminary data.</text>
</comment>
<evidence type="ECO:0000313" key="3">
    <source>
        <dbReference type="Proteomes" id="UP000886611"/>
    </source>
</evidence>
<feature type="compositionally biased region" description="Basic and acidic residues" evidence="1">
    <location>
        <begin position="201"/>
        <end position="210"/>
    </location>
</feature>
<protein>
    <submittedName>
        <fullName evidence="2">F126B protein</fullName>
    </submittedName>
</protein>
<feature type="non-terminal residue" evidence="2">
    <location>
        <position position="302"/>
    </location>
</feature>
<reference evidence="2 3" key="1">
    <citation type="journal article" date="2021" name="Cell">
        <title>Tracing the genetic footprints of vertebrate landing in non-teleost ray-finned fishes.</title>
        <authorList>
            <person name="Bi X."/>
            <person name="Wang K."/>
            <person name="Yang L."/>
            <person name="Pan H."/>
            <person name="Jiang H."/>
            <person name="Wei Q."/>
            <person name="Fang M."/>
            <person name="Yu H."/>
            <person name="Zhu C."/>
            <person name="Cai Y."/>
            <person name="He Y."/>
            <person name="Gan X."/>
            <person name="Zeng H."/>
            <person name="Yu D."/>
            <person name="Zhu Y."/>
            <person name="Jiang H."/>
            <person name="Qiu Q."/>
            <person name="Yang H."/>
            <person name="Zhang Y.E."/>
            <person name="Wang W."/>
            <person name="Zhu M."/>
            <person name="He S."/>
            <person name="Zhang G."/>
        </authorList>
    </citation>
    <scope>NUCLEOTIDE SEQUENCE [LARGE SCALE GENOMIC DNA]</scope>
    <source>
        <strain evidence="2">Bchr_013</strain>
    </source>
</reference>
<dbReference type="Proteomes" id="UP000886611">
    <property type="component" value="Unassembled WGS sequence"/>
</dbReference>
<evidence type="ECO:0000256" key="1">
    <source>
        <dbReference type="SAM" id="MobiDB-lite"/>
    </source>
</evidence>
<feature type="compositionally biased region" description="Basic and acidic residues" evidence="1">
    <location>
        <begin position="217"/>
        <end position="231"/>
    </location>
</feature>
<evidence type="ECO:0000313" key="2">
    <source>
        <dbReference type="EMBL" id="KAG2458819.1"/>
    </source>
</evidence>
<feature type="non-terminal residue" evidence="2">
    <location>
        <position position="1"/>
    </location>
</feature>
<organism evidence="2 3">
    <name type="scientific">Polypterus senegalus</name>
    <name type="common">Senegal bichir</name>
    <dbReference type="NCBI Taxonomy" id="55291"/>
    <lineage>
        <taxon>Eukaryota</taxon>
        <taxon>Metazoa</taxon>
        <taxon>Chordata</taxon>
        <taxon>Craniata</taxon>
        <taxon>Vertebrata</taxon>
        <taxon>Euteleostomi</taxon>
        <taxon>Actinopterygii</taxon>
        <taxon>Polypteriformes</taxon>
        <taxon>Polypteridae</taxon>
        <taxon>Polypterus</taxon>
    </lineage>
</organism>
<feature type="region of interest" description="Disordered" evidence="1">
    <location>
        <begin position="1"/>
        <end position="71"/>
    </location>
</feature>
<dbReference type="EMBL" id="JAATIS010005477">
    <property type="protein sequence ID" value="KAG2458819.1"/>
    <property type="molecule type" value="Genomic_DNA"/>
</dbReference>
<name>A0A8X8BL36_POLSE</name>
<proteinExistence type="predicted"/>
<feature type="region of interest" description="Disordered" evidence="1">
    <location>
        <begin position="199"/>
        <end position="232"/>
    </location>
</feature>
<dbReference type="AlphaFoldDB" id="A0A8X8BL36"/>
<keyword evidence="3" id="KW-1185">Reference proteome</keyword>
<sequence length="302" mass="33022">MSGEGSVALNDPDEGFSSGASNNSQLSSARPPGSSQKGSMKKVSVGRSAKEKELLYAPVSPKLSDPSMEALPVPPPMSSISLEAIELSPMKKHLSLPASQTLIRTASATSSKSFDYMNGSQSGGDNEGITNLTASSTHRYSTISLQEDRLVRAGEGKDVLSAGAPLTKQSRSPSFNMQIISQEAPRLLTSCSSRPLRHLRSSLEEPEAHSQKSLQKPKSEVKPKHNWEKDNLGGQTSWQNICSWPYHAQRRFYWWSVCPLHPKDQQDIEEASAIAMWPWGSTVCFRVVNIRGALSERWAALQ</sequence>
<gene>
    <name evidence="2" type="primary">Fam126b_0</name>
    <name evidence="2" type="ORF">GTO96_0020021</name>
</gene>
<feature type="compositionally biased region" description="Low complexity" evidence="1">
    <location>
        <begin position="17"/>
        <end position="29"/>
    </location>
</feature>
<accession>A0A8X8BL36</accession>